<dbReference type="Pfam" id="PF17479">
    <property type="entry name" value="DUF3048_C"/>
    <property type="match status" value="1"/>
</dbReference>
<organism evidence="4 5">
    <name type="scientific">Actinokineospora xionganensis</name>
    <dbReference type="NCBI Taxonomy" id="2684470"/>
    <lineage>
        <taxon>Bacteria</taxon>
        <taxon>Bacillati</taxon>
        <taxon>Actinomycetota</taxon>
        <taxon>Actinomycetes</taxon>
        <taxon>Pseudonocardiales</taxon>
        <taxon>Pseudonocardiaceae</taxon>
        <taxon>Actinokineospora</taxon>
    </lineage>
</organism>
<dbReference type="EMBL" id="JABVED010000004">
    <property type="protein sequence ID" value="MBC6447338.1"/>
    <property type="molecule type" value="Genomic_DNA"/>
</dbReference>
<evidence type="ECO:0000256" key="1">
    <source>
        <dbReference type="SAM" id="MobiDB-lite"/>
    </source>
</evidence>
<sequence length="287" mass="29966">MFGGVPADDSAPRTPSPGAAVLAVKIDNVAEARPHTGLSAAEVVYVEPVEGGLTRLLALYQGTPPEVVGPVRSARRSDVDLLAQHGEPVFAYSGAAPELLPVLRGARLVEAPPEAAAPAYFRDSGRRAPHDLFVRPSSLPDTARAPAAQPLEFGPTSVTGTPTDVHRVEYVAAAYSFTWSAETGRWAVSLDGTPLTSTESGQVTAATVIEQRVTVTQDEAIEDATGARSPVVTSVGAGSATVLRDGQRHAATWSRPDPAAPTRFHTTEGAPLPLSDYPVWVLLVPGS</sequence>
<dbReference type="Proteomes" id="UP000734823">
    <property type="component" value="Unassembled WGS sequence"/>
</dbReference>
<protein>
    <submittedName>
        <fullName evidence="4">DUF3048 domain-containing protein</fullName>
    </submittedName>
</protein>
<evidence type="ECO:0000313" key="5">
    <source>
        <dbReference type="Proteomes" id="UP000734823"/>
    </source>
</evidence>
<evidence type="ECO:0000259" key="3">
    <source>
        <dbReference type="Pfam" id="PF17479"/>
    </source>
</evidence>
<feature type="region of interest" description="Disordered" evidence="1">
    <location>
        <begin position="248"/>
        <end position="268"/>
    </location>
</feature>
<proteinExistence type="predicted"/>
<comment type="caution">
    <text evidence="4">The sequence shown here is derived from an EMBL/GenBank/DDBJ whole genome shotgun (WGS) entry which is preliminary data.</text>
</comment>
<dbReference type="SUPFAM" id="SSF159774">
    <property type="entry name" value="YerB-like"/>
    <property type="match status" value="1"/>
</dbReference>
<dbReference type="Gene3D" id="3.50.90.10">
    <property type="entry name" value="YerB-like"/>
    <property type="match status" value="1"/>
</dbReference>
<dbReference type="Pfam" id="PF11258">
    <property type="entry name" value="DUF3048"/>
    <property type="match status" value="1"/>
</dbReference>
<keyword evidence="5" id="KW-1185">Reference proteome</keyword>
<name>A0ABR7L491_9PSEU</name>
<reference evidence="4 5" key="1">
    <citation type="submission" date="2020-06" db="EMBL/GenBank/DDBJ databases">
        <title>Actinokineospora xiongansis sp. nov., isolated from soil of Baiyangdian.</title>
        <authorList>
            <person name="Zhang X."/>
        </authorList>
    </citation>
    <scope>NUCLEOTIDE SEQUENCE [LARGE SCALE GENOMIC DNA]</scope>
    <source>
        <strain evidence="4 5">HBU206404</strain>
    </source>
</reference>
<evidence type="ECO:0000313" key="4">
    <source>
        <dbReference type="EMBL" id="MBC6447338.1"/>
    </source>
</evidence>
<gene>
    <name evidence="4" type="ORF">GPZ80_09170</name>
</gene>
<feature type="domain" description="DUF3048" evidence="3">
    <location>
        <begin position="168"/>
        <end position="281"/>
    </location>
</feature>
<feature type="domain" description="DUF3048" evidence="2">
    <location>
        <begin position="19"/>
        <end position="143"/>
    </location>
</feature>
<accession>A0ABR7L491</accession>
<dbReference type="InterPro" id="IPR023158">
    <property type="entry name" value="YerB-like_sf"/>
</dbReference>
<evidence type="ECO:0000259" key="2">
    <source>
        <dbReference type="Pfam" id="PF11258"/>
    </source>
</evidence>
<dbReference type="InterPro" id="IPR021416">
    <property type="entry name" value="DUF3048_N"/>
</dbReference>
<dbReference type="InterPro" id="IPR035328">
    <property type="entry name" value="DUF3048_C"/>
</dbReference>